<protein>
    <submittedName>
        <fullName evidence="1">Topology modulation protein</fullName>
    </submittedName>
</protein>
<name>A0AB39BSZ9_9BACI</name>
<dbReference type="PANTHER" id="PTHR37816:SF3">
    <property type="entry name" value="MODULATES DNA TOPOLOGY"/>
    <property type="match status" value="1"/>
</dbReference>
<proteinExistence type="predicted"/>
<accession>A0AB39BSZ9</accession>
<evidence type="ECO:0000313" key="1">
    <source>
        <dbReference type="EMBL" id="XDI36917.1"/>
    </source>
</evidence>
<reference evidence="1" key="1">
    <citation type="submission" date="2024-07" db="EMBL/GenBank/DDBJ databases">
        <title>Identification and characteristics of an arsenic-resistant bacterial isolate, which belongs to a novel species.</title>
        <authorList>
            <person name="Juszczyk A."/>
            <person name="Kowalczyk A."/>
            <person name="Was K."/>
            <person name="Kosowicz W."/>
            <person name="Budzyn A."/>
            <person name="Latowski D."/>
        </authorList>
    </citation>
    <scope>NUCLEOTIDE SEQUENCE</scope>
    <source>
        <strain evidence="1">As8PL</strain>
    </source>
</reference>
<dbReference type="SUPFAM" id="SSF52540">
    <property type="entry name" value="P-loop containing nucleoside triphosphate hydrolases"/>
    <property type="match status" value="1"/>
</dbReference>
<dbReference type="Gene3D" id="3.40.50.300">
    <property type="entry name" value="P-loop containing nucleotide triphosphate hydrolases"/>
    <property type="match status" value="1"/>
</dbReference>
<sequence>MKRIMVVGVSAGTGKSTFARKLGERLHIPVYHLDTLYWKPNWVEASEIEFQEAQFNLVKQESWIIEGNYTGTFHLRMKEADTIIYIERSLPVCLYRVLKRYLQNRGKVREDLGEGCIEKLDWPFIKFIVTTYFKRKDNMQERFTHFLDQNGNRKVIQLKNRKQIRDFFQT</sequence>
<dbReference type="InterPro" id="IPR027417">
    <property type="entry name" value="P-loop_NTPase"/>
</dbReference>
<dbReference type="AlphaFoldDB" id="A0AB39BSZ9"/>
<dbReference type="EMBL" id="CP162551">
    <property type="protein sequence ID" value="XDI36917.1"/>
    <property type="molecule type" value="Genomic_DNA"/>
</dbReference>
<dbReference type="CDD" id="cd01983">
    <property type="entry name" value="SIMIBI"/>
    <property type="match status" value="1"/>
</dbReference>
<gene>
    <name evidence="1" type="ORF">AB3N04_19960</name>
</gene>
<dbReference type="InterPro" id="IPR052922">
    <property type="entry name" value="Cytidylate_Kinase-2"/>
</dbReference>
<organism evidence="1">
    <name type="scientific">Alkalihalophilus sp. As8PL</name>
    <dbReference type="NCBI Taxonomy" id="3237103"/>
    <lineage>
        <taxon>Bacteria</taxon>
        <taxon>Bacillati</taxon>
        <taxon>Bacillota</taxon>
        <taxon>Bacilli</taxon>
        <taxon>Bacillales</taxon>
        <taxon>Bacillaceae</taxon>
        <taxon>Alkalihalophilus</taxon>
    </lineage>
</organism>
<dbReference type="PANTHER" id="PTHR37816">
    <property type="entry name" value="YALI0E33011P"/>
    <property type="match status" value="1"/>
</dbReference>
<dbReference type="RefSeq" id="WP_368504296.1">
    <property type="nucleotide sequence ID" value="NZ_CP162551.1"/>
</dbReference>